<dbReference type="EMBL" id="JACADJ010000065">
    <property type="protein sequence ID" value="NWH06242.1"/>
    <property type="molecule type" value="Genomic_DNA"/>
</dbReference>
<evidence type="ECO:0000313" key="3">
    <source>
        <dbReference type="Proteomes" id="UP000553343"/>
    </source>
</evidence>
<dbReference type="InterPro" id="IPR002758">
    <property type="entry name" value="Cation_antiport_E"/>
</dbReference>
<comment type="caution">
    <text evidence="2">The sequence shown here is derived from an EMBL/GenBank/DDBJ whole genome shotgun (WGS) entry which is preliminary data.</text>
</comment>
<dbReference type="RefSeq" id="WP_178367694.1">
    <property type="nucleotide sequence ID" value="NZ_JACADJ010000065.1"/>
</dbReference>
<protein>
    <submittedName>
        <fullName evidence="2">Na+/H+ antiporter subunit E</fullName>
    </submittedName>
</protein>
<dbReference type="AlphaFoldDB" id="A0A850T9K2"/>
<dbReference type="GO" id="GO:0016020">
    <property type="term" value="C:membrane"/>
    <property type="evidence" value="ECO:0007669"/>
    <property type="project" value="InterPro"/>
</dbReference>
<proteinExistence type="predicted"/>
<dbReference type="GO" id="GO:0008324">
    <property type="term" value="F:monoatomic cation transmembrane transporter activity"/>
    <property type="evidence" value="ECO:0007669"/>
    <property type="project" value="InterPro"/>
</dbReference>
<keyword evidence="1" id="KW-0732">Signal</keyword>
<gene>
    <name evidence="2" type="ORF">HXW94_14840</name>
</gene>
<organism evidence="2 3">
    <name type="scientific">Desulfobacter latus</name>
    <dbReference type="NCBI Taxonomy" id="2292"/>
    <lineage>
        <taxon>Bacteria</taxon>
        <taxon>Pseudomonadati</taxon>
        <taxon>Thermodesulfobacteriota</taxon>
        <taxon>Desulfobacteria</taxon>
        <taxon>Desulfobacterales</taxon>
        <taxon>Desulfobacteraceae</taxon>
        <taxon>Desulfobacter</taxon>
    </lineage>
</organism>
<dbReference type="Pfam" id="PF01899">
    <property type="entry name" value="MNHE"/>
    <property type="match status" value="1"/>
</dbReference>
<evidence type="ECO:0000256" key="1">
    <source>
        <dbReference type="SAM" id="SignalP"/>
    </source>
</evidence>
<reference evidence="2 3" key="1">
    <citation type="submission" date="2020-06" db="EMBL/GenBank/DDBJ databases">
        <title>High-quality draft genome of sulfate reducer Desulfobacter latus type strain AcrS2 isolated from marine sediment.</title>
        <authorList>
            <person name="Hoppe M."/>
            <person name="Larsen C.K."/>
            <person name="Marshall I.P.G."/>
            <person name="Schramm A."/>
            <person name="Marietou A.G."/>
        </authorList>
    </citation>
    <scope>NUCLEOTIDE SEQUENCE [LARGE SCALE GENOMIC DNA]</scope>
    <source>
        <strain evidence="2 3">AcRS2</strain>
    </source>
</reference>
<name>A0A850T9K2_9BACT</name>
<sequence>MGFVLIRLCFWLLLTADISPANICIGSAAAVLIPKVPGKPISGKIFTAVLFQCLRAVPVAYLQAADMVIRRHRFEHIQTHPVRFGFNPLVVFMEIFLVTFTPKTLVLDFDEHGHITVHHIHPKEKE</sequence>
<feature type="chain" id="PRO_5032571958" evidence="1">
    <location>
        <begin position="24"/>
        <end position="126"/>
    </location>
</feature>
<keyword evidence="3" id="KW-1185">Reference proteome</keyword>
<feature type="signal peptide" evidence="1">
    <location>
        <begin position="1"/>
        <end position="23"/>
    </location>
</feature>
<dbReference type="Proteomes" id="UP000553343">
    <property type="component" value="Unassembled WGS sequence"/>
</dbReference>
<evidence type="ECO:0000313" key="2">
    <source>
        <dbReference type="EMBL" id="NWH06242.1"/>
    </source>
</evidence>
<accession>A0A850T9K2</accession>